<evidence type="ECO:0008006" key="4">
    <source>
        <dbReference type="Google" id="ProtNLM"/>
    </source>
</evidence>
<organism evidence="2 3">
    <name type="scientific">Colletotrichum zoysiae</name>
    <dbReference type="NCBI Taxonomy" id="1216348"/>
    <lineage>
        <taxon>Eukaryota</taxon>
        <taxon>Fungi</taxon>
        <taxon>Dikarya</taxon>
        <taxon>Ascomycota</taxon>
        <taxon>Pezizomycotina</taxon>
        <taxon>Sordariomycetes</taxon>
        <taxon>Hypocreomycetidae</taxon>
        <taxon>Glomerellales</taxon>
        <taxon>Glomerellaceae</taxon>
        <taxon>Colletotrichum</taxon>
        <taxon>Colletotrichum graminicola species complex</taxon>
    </lineage>
</organism>
<proteinExistence type="predicted"/>
<sequence length="388" mass="40858">MSAPSLPGAPAQGVDWAALRSYIAEKERFETENGRPAPLSEAEVEAIAVLLRPVPRLDPDLGSENWLGLLNHFQQVRNQKITFTDAPREHPRLGKAPELRWACTALFTSTGDVFPRPGYGLDAAAAAAGAALPDFPRKQDAKQYAAMAACKWLIDNGQMLPSGELPKLPKAFAPAASASAAAFASPSACVLPAKRSPPSSPPVVADGFSTAAAKKRQDSQPARVSCPSPPRPPNDNDAVTDAPLVAARRPSPAKEPASASTSASSSAAASGASTPSAGAPIAKPAPATSDPEGLSTTQRVRELCGRLKYPVPHYRLTEDTTVPGGDFWNGRADFNHDPRVPEGLGVVNKVLTKKAAKDRMAEDILTWLLHKQEERNKVAKTLLGGSAP</sequence>
<comment type="caution">
    <text evidence="2">The sequence shown here is derived from an EMBL/GenBank/DDBJ whole genome shotgun (WGS) entry which is preliminary data.</text>
</comment>
<evidence type="ECO:0000313" key="3">
    <source>
        <dbReference type="Proteomes" id="UP001232148"/>
    </source>
</evidence>
<evidence type="ECO:0000256" key="1">
    <source>
        <dbReference type="SAM" id="MobiDB-lite"/>
    </source>
</evidence>
<gene>
    <name evidence="2" type="ORF">LX32DRAFT_51967</name>
</gene>
<reference evidence="2" key="1">
    <citation type="submission" date="2021-06" db="EMBL/GenBank/DDBJ databases">
        <title>Comparative genomics, transcriptomics and evolutionary studies reveal genomic signatures of adaptation to plant cell wall in hemibiotrophic fungi.</title>
        <authorList>
            <consortium name="DOE Joint Genome Institute"/>
            <person name="Baroncelli R."/>
            <person name="Diaz J.F."/>
            <person name="Benocci T."/>
            <person name="Peng M."/>
            <person name="Battaglia E."/>
            <person name="Haridas S."/>
            <person name="Andreopoulos W."/>
            <person name="Labutti K."/>
            <person name="Pangilinan J."/>
            <person name="Floch G.L."/>
            <person name="Makela M.R."/>
            <person name="Henrissat B."/>
            <person name="Grigoriev I.V."/>
            <person name="Crouch J.A."/>
            <person name="De Vries R.P."/>
            <person name="Sukno S.A."/>
            <person name="Thon M.R."/>
        </authorList>
    </citation>
    <scope>NUCLEOTIDE SEQUENCE</scope>
    <source>
        <strain evidence="2">MAFF235873</strain>
    </source>
</reference>
<feature type="compositionally biased region" description="Low complexity" evidence="1">
    <location>
        <begin position="246"/>
        <end position="280"/>
    </location>
</feature>
<dbReference type="AlphaFoldDB" id="A0AAD9HC09"/>
<feature type="region of interest" description="Disordered" evidence="1">
    <location>
        <begin position="190"/>
        <end position="297"/>
    </location>
</feature>
<keyword evidence="3" id="KW-1185">Reference proteome</keyword>
<evidence type="ECO:0000313" key="2">
    <source>
        <dbReference type="EMBL" id="KAK2025562.1"/>
    </source>
</evidence>
<dbReference type="EMBL" id="MU842934">
    <property type="protein sequence ID" value="KAK2025562.1"/>
    <property type="molecule type" value="Genomic_DNA"/>
</dbReference>
<protein>
    <recommendedName>
        <fullName evidence="4">rRNA-processing protein efg1</fullName>
    </recommendedName>
</protein>
<name>A0AAD9HC09_9PEZI</name>
<accession>A0AAD9HC09</accession>
<dbReference type="Proteomes" id="UP001232148">
    <property type="component" value="Unassembled WGS sequence"/>
</dbReference>